<evidence type="ECO:0000256" key="1">
    <source>
        <dbReference type="ARBA" id="ARBA00004752"/>
    </source>
</evidence>
<proteinExistence type="predicted"/>
<dbReference type="RefSeq" id="WP_006522687.1">
    <property type="nucleotide sequence ID" value="NC_021184.1"/>
</dbReference>
<dbReference type="GO" id="GO:0071972">
    <property type="term" value="F:peptidoglycan L,D-transpeptidase activity"/>
    <property type="evidence" value="ECO:0007669"/>
    <property type="project" value="TreeGrafter"/>
</dbReference>
<dbReference type="HOGENOM" id="CLU_982554_0_0_9"/>
<dbReference type="CDD" id="cd16913">
    <property type="entry name" value="YkuD_like"/>
    <property type="match status" value="1"/>
</dbReference>
<dbReference type="AlphaFoldDB" id="R4KE83"/>
<feature type="domain" description="L,D-TPase catalytic" evidence="7">
    <location>
        <begin position="153"/>
        <end position="281"/>
    </location>
</feature>
<dbReference type="PROSITE" id="PS52029">
    <property type="entry name" value="LD_TPASE"/>
    <property type="match status" value="1"/>
</dbReference>
<dbReference type="Pfam" id="PF03734">
    <property type="entry name" value="YkuD"/>
    <property type="match status" value="1"/>
</dbReference>
<feature type="active site" description="Nucleophile" evidence="6">
    <location>
        <position position="257"/>
    </location>
</feature>
<accession>R4KE83</accession>
<evidence type="ECO:0000256" key="6">
    <source>
        <dbReference type="PROSITE-ProRule" id="PRU01373"/>
    </source>
</evidence>
<keyword evidence="4 6" id="KW-0573">Peptidoglycan synthesis</keyword>
<keyword evidence="5 6" id="KW-0961">Cell wall biogenesis/degradation</keyword>
<reference evidence="8 9" key="1">
    <citation type="submission" date="2012-01" db="EMBL/GenBank/DDBJ databases">
        <title>Complete sequence of Desulfotomaculum gibsoniae DSM 7213.</title>
        <authorList>
            <consortium name="US DOE Joint Genome Institute"/>
            <person name="Lucas S."/>
            <person name="Han J."/>
            <person name="Lapidus A."/>
            <person name="Cheng J.-F."/>
            <person name="Goodwin L."/>
            <person name="Pitluck S."/>
            <person name="Peters L."/>
            <person name="Ovchinnikova G."/>
            <person name="Teshima H."/>
            <person name="Detter J.C."/>
            <person name="Han C."/>
            <person name="Tapia R."/>
            <person name="Land M."/>
            <person name="Hauser L."/>
            <person name="Kyrpides N."/>
            <person name="Ivanova N."/>
            <person name="Pagani I."/>
            <person name="Parshina S."/>
            <person name="Plugge C."/>
            <person name="Muyzer G."/>
            <person name="Kuever J."/>
            <person name="Ivanova A."/>
            <person name="Nazina T."/>
            <person name="Klenk H.-P."/>
            <person name="Brambilla E."/>
            <person name="Spring S."/>
            <person name="Stams A.F."/>
            <person name="Woyke T."/>
        </authorList>
    </citation>
    <scope>NUCLEOTIDE SEQUENCE [LARGE SCALE GENOMIC DNA]</scope>
    <source>
        <strain evidence="8 9">DSM 7213</strain>
    </source>
</reference>
<dbReference type="PANTHER" id="PTHR30582">
    <property type="entry name" value="L,D-TRANSPEPTIDASE"/>
    <property type="match status" value="1"/>
</dbReference>
<evidence type="ECO:0000313" key="9">
    <source>
        <dbReference type="Proteomes" id="UP000013520"/>
    </source>
</evidence>
<dbReference type="SUPFAM" id="SSF141523">
    <property type="entry name" value="L,D-transpeptidase catalytic domain-like"/>
    <property type="match status" value="1"/>
</dbReference>
<dbReference type="UniPathway" id="UPA00219"/>
<dbReference type="GO" id="GO:0005576">
    <property type="term" value="C:extracellular region"/>
    <property type="evidence" value="ECO:0007669"/>
    <property type="project" value="TreeGrafter"/>
</dbReference>
<keyword evidence="9" id="KW-1185">Reference proteome</keyword>
<dbReference type="STRING" id="767817.Desgi_1400"/>
<dbReference type="KEGG" id="dgi:Desgi_1400"/>
<evidence type="ECO:0000256" key="4">
    <source>
        <dbReference type="ARBA" id="ARBA00022984"/>
    </source>
</evidence>
<evidence type="ECO:0000256" key="2">
    <source>
        <dbReference type="ARBA" id="ARBA00022679"/>
    </source>
</evidence>
<evidence type="ECO:0000313" key="8">
    <source>
        <dbReference type="EMBL" id="AGL00899.1"/>
    </source>
</evidence>
<dbReference type="InterPro" id="IPR005490">
    <property type="entry name" value="LD_TPept_cat_dom"/>
</dbReference>
<name>R4KE83_9FIRM</name>
<dbReference type="Gene3D" id="2.40.440.10">
    <property type="entry name" value="L,D-transpeptidase catalytic domain-like"/>
    <property type="match status" value="1"/>
</dbReference>
<dbReference type="GO" id="GO:0016740">
    <property type="term" value="F:transferase activity"/>
    <property type="evidence" value="ECO:0007669"/>
    <property type="project" value="UniProtKB-KW"/>
</dbReference>
<evidence type="ECO:0000259" key="7">
    <source>
        <dbReference type="PROSITE" id="PS52029"/>
    </source>
</evidence>
<organism evidence="8 9">
    <name type="scientific">Desulfoscipio gibsoniae DSM 7213</name>
    <dbReference type="NCBI Taxonomy" id="767817"/>
    <lineage>
        <taxon>Bacteria</taxon>
        <taxon>Bacillati</taxon>
        <taxon>Bacillota</taxon>
        <taxon>Clostridia</taxon>
        <taxon>Eubacteriales</taxon>
        <taxon>Desulfallaceae</taxon>
        <taxon>Desulfoscipio</taxon>
    </lineage>
</organism>
<dbReference type="eggNOG" id="COG1376">
    <property type="taxonomic scope" value="Bacteria"/>
</dbReference>
<dbReference type="OrthoDB" id="9787225at2"/>
<evidence type="ECO:0000256" key="3">
    <source>
        <dbReference type="ARBA" id="ARBA00022960"/>
    </source>
</evidence>
<dbReference type="Proteomes" id="UP000013520">
    <property type="component" value="Chromosome"/>
</dbReference>
<feature type="active site" description="Proton donor/acceptor" evidence="6">
    <location>
        <position position="241"/>
    </location>
</feature>
<sequence length="283" mass="31362">MQNLLKLVLIAVAILLIFGQLNLKQKIQQKPIPQNKLPIAHQPVYPNKDKQKASLVPQNTKQGCVIFENDSVVVCRLDQEYDVINKQTGQTIRVSHGGVVHNINDKLAGMPPLVGHAIAEGIKLVDGDEITVIGIEPTFKVLAAYPNPRTGRDKIIINKGTNTLYLYKEGELYKSYPVATGKDPLYTPEGVFKIANKIEDHGRELKPQLGDRWMGLAVPFEQDNRAVKDARAPVGSKYGIHGTNEPDSIGKHASGGCIRMDNRQVAELFKLVEVNTIVEIRHQ</sequence>
<evidence type="ECO:0000256" key="5">
    <source>
        <dbReference type="ARBA" id="ARBA00023316"/>
    </source>
</evidence>
<dbReference type="GO" id="GO:0018104">
    <property type="term" value="P:peptidoglycan-protein cross-linking"/>
    <property type="evidence" value="ECO:0007669"/>
    <property type="project" value="TreeGrafter"/>
</dbReference>
<dbReference type="GO" id="GO:0071555">
    <property type="term" value="P:cell wall organization"/>
    <property type="evidence" value="ECO:0007669"/>
    <property type="project" value="UniProtKB-UniRule"/>
</dbReference>
<dbReference type="MEROPS" id="C82.003"/>
<keyword evidence="2" id="KW-0808">Transferase</keyword>
<dbReference type="InterPro" id="IPR038063">
    <property type="entry name" value="Transpep_catalytic_dom"/>
</dbReference>
<protein>
    <recommendedName>
        <fullName evidence="7">L,D-TPase catalytic domain-containing protein</fullName>
    </recommendedName>
</protein>
<dbReference type="EMBL" id="CP003273">
    <property type="protein sequence ID" value="AGL00899.1"/>
    <property type="molecule type" value="Genomic_DNA"/>
</dbReference>
<dbReference type="PANTHER" id="PTHR30582:SF4">
    <property type="entry name" value="L,D-TRANSPEPTIDASE YQJB-RELATED"/>
    <property type="match status" value="1"/>
</dbReference>
<dbReference type="InterPro" id="IPR050979">
    <property type="entry name" value="LD-transpeptidase"/>
</dbReference>
<dbReference type="GO" id="GO:0008360">
    <property type="term" value="P:regulation of cell shape"/>
    <property type="evidence" value="ECO:0007669"/>
    <property type="project" value="UniProtKB-UniRule"/>
</dbReference>
<gene>
    <name evidence="8" type="ORF">Desgi_1400</name>
</gene>
<comment type="pathway">
    <text evidence="1 6">Cell wall biogenesis; peptidoglycan biosynthesis.</text>
</comment>
<keyword evidence="3 6" id="KW-0133">Cell shape</keyword>